<proteinExistence type="predicted"/>
<name>A0A836CKT1_9STRA</name>
<evidence type="ECO:0000313" key="3">
    <source>
        <dbReference type="Proteomes" id="UP000664859"/>
    </source>
</evidence>
<dbReference type="AlphaFoldDB" id="A0A836CKT1"/>
<evidence type="ECO:0000313" key="2">
    <source>
        <dbReference type="EMBL" id="KAG5188963.1"/>
    </source>
</evidence>
<evidence type="ECO:0000256" key="1">
    <source>
        <dbReference type="SAM" id="MobiDB-lite"/>
    </source>
</evidence>
<dbReference type="EMBL" id="JAFCMP010000059">
    <property type="protein sequence ID" value="KAG5188963.1"/>
    <property type="molecule type" value="Genomic_DNA"/>
</dbReference>
<accession>A0A836CKT1</accession>
<dbReference type="Proteomes" id="UP000664859">
    <property type="component" value="Unassembled WGS sequence"/>
</dbReference>
<feature type="region of interest" description="Disordered" evidence="1">
    <location>
        <begin position="1"/>
        <end position="23"/>
    </location>
</feature>
<protein>
    <recommendedName>
        <fullName evidence="4">Ankyrin repeat protein</fullName>
    </recommendedName>
</protein>
<dbReference type="Gene3D" id="1.25.40.20">
    <property type="entry name" value="Ankyrin repeat-containing domain"/>
    <property type="match status" value="1"/>
</dbReference>
<dbReference type="InterPro" id="IPR036770">
    <property type="entry name" value="Ankyrin_rpt-contain_sf"/>
</dbReference>
<reference evidence="2" key="1">
    <citation type="submission" date="2021-02" db="EMBL/GenBank/DDBJ databases">
        <title>First Annotated Genome of the Yellow-green Alga Tribonema minus.</title>
        <authorList>
            <person name="Mahan K.M."/>
        </authorList>
    </citation>
    <scope>NUCLEOTIDE SEQUENCE</scope>
    <source>
        <strain evidence="2">UTEX B ZZ1240</strain>
    </source>
</reference>
<keyword evidence="3" id="KW-1185">Reference proteome</keyword>
<sequence>MAPEPSAGPAVPSAPQNACMATPHPSQPCKSDVLKALHILHSGAHTVVECVAHHFPPALRGSGHHYHFLVARALVCAAPVQHREVTSSCCSRAGGGVPSARAIPAPQPPELLQLTGRSRDCARTIVGCVITALTYGRIDVSRYVMRKASQEYRSIADFTTVTNVADKIALMRRVLQVPDGSGPYLAVAFAAAVGDAAAVEWFSGQGHSGYPFMCTVAVACNQMHMLRVLREHNCGWDVHTTTALCKKGHIDELLSAVEQGCPVMDDVLYSSIVTAMRRGKDALANALLMACPRHDITHVLALATRHMRISFLRQRLADTPLLIATVSVCRHVGALKWLLAARDTPQLAQDVVEYVAEHGHTGILVWMLSEHLNGLSEKVRTHLIAVAWGFAAAVGNTNMLAALKRCKCEVNIALCLACAVLGGHDAAAEWVLAEYAASSAVANSCEVLCSAVAGEHEEVVRWLHNNGHCTCNAGVRRSGRIARLSRK</sequence>
<organism evidence="2 3">
    <name type="scientific">Tribonema minus</name>
    <dbReference type="NCBI Taxonomy" id="303371"/>
    <lineage>
        <taxon>Eukaryota</taxon>
        <taxon>Sar</taxon>
        <taxon>Stramenopiles</taxon>
        <taxon>Ochrophyta</taxon>
        <taxon>PX clade</taxon>
        <taxon>Xanthophyceae</taxon>
        <taxon>Tribonematales</taxon>
        <taxon>Tribonemataceae</taxon>
        <taxon>Tribonema</taxon>
    </lineage>
</organism>
<gene>
    <name evidence="2" type="ORF">JKP88DRAFT_253138</name>
</gene>
<comment type="caution">
    <text evidence="2">The sequence shown here is derived from an EMBL/GenBank/DDBJ whole genome shotgun (WGS) entry which is preliminary data.</text>
</comment>
<evidence type="ECO:0008006" key="4">
    <source>
        <dbReference type="Google" id="ProtNLM"/>
    </source>
</evidence>